<feature type="coiled-coil region" evidence="1">
    <location>
        <begin position="23"/>
        <end position="71"/>
    </location>
</feature>
<accession>A0A482UD81</accession>
<reference evidence="2 3" key="1">
    <citation type="submission" date="2019-01" db="EMBL/GenBank/DDBJ databases">
        <title>High-quality draft genome of. Pseudomonas songnenensis str. L103, a full-fledged denitrifier isolated from 100 meters deep aquifer in a heavily nitrogen fertilized agricultural area.</title>
        <authorList>
            <person name="Liu M."/>
            <person name="Liu B."/>
        </authorList>
    </citation>
    <scope>NUCLEOTIDE SEQUENCE [LARGE SCALE GENOMIC DNA]</scope>
    <source>
        <strain evidence="2 3">L103</strain>
    </source>
</reference>
<evidence type="ECO:0000256" key="1">
    <source>
        <dbReference type="SAM" id="Coils"/>
    </source>
</evidence>
<keyword evidence="1" id="KW-0175">Coiled coil</keyword>
<proteinExistence type="predicted"/>
<protein>
    <submittedName>
        <fullName evidence="2">Uncharacterized protein</fullName>
    </submittedName>
</protein>
<dbReference type="OrthoDB" id="7031589at2"/>
<gene>
    <name evidence="2" type="ORF">EJA06_004475</name>
</gene>
<dbReference type="RefSeq" id="WP_126188787.1">
    <property type="nucleotide sequence ID" value="NZ_RWYU02000002.1"/>
</dbReference>
<dbReference type="EMBL" id="RWYU02000002">
    <property type="protein sequence ID" value="RYJ63217.1"/>
    <property type="molecule type" value="Genomic_DNA"/>
</dbReference>
<organism evidence="2 3">
    <name type="scientific">Pseudomonas songnenensis</name>
    <dbReference type="NCBI Taxonomy" id="1176259"/>
    <lineage>
        <taxon>Bacteria</taxon>
        <taxon>Pseudomonadati</taxon>
        <taxon>Pseudomonadota</taxon>
        <taxon>Gammaproteobacteria</taxon>
        <taxon>Pseudomonadales</taxon>
        <taxon>Pseudomonadaceae</taxon>
        <taxon>Pseudomonas</taxon>
    </lineage>
</organism>
<dbReference type="Proteomes" id="UP000282800">
    <property type="component" value="Unassembled WGS sequence"/>
</dbReference>
<dbReference type="AlphaFoldDB" id="A0A482UD81"/>
<evidence type="ECO:0000313" key="2">
    <source>
        <dbReference type="EMBL" id="RYJ63217.1"/>
    </source>
</evidence>
<comment type="caution">
    <text evidence="2">The sequence shown here is derived from an EMBL/GenBank/DDBJ whole genome shotgun (WGS) entry which is preliminary data.</text>
</comment>
<evidence type="ECO:0000313" key="3">
    <source>
        <dbReference type="Proteomes" id="UP000282800"/>
    </source>
</evidence>
<name>A0A482UD81_9PSED</name>
<sequence length="154" mass="17681">MSKVDRFWSEEARNIRCVREADYDALLAERDRLREDRDSQQRVCIAEMEKVTQLRADVDALKKDAERAGMRIKELDLLFGRYLLAMKAAVIDSDQRGAEQGMRWIYNSLAGPGELPAEDEIDAQAFFDREIKPINDGMAEVMAYHRASLQGEQP</sequence>